<dbReference type="PROSITE" id="PS50076">
    <property type="entry name" value="DNAJ_2"/>
    <property type="match status" value="1"/>
</dbReference>
<dbReference type="EMBL" id="JABWAB010000001">
    <property type="protein sequence ID" value="KAF6059224.1"/>
    <property type="molecule type" value="Genomic_DNA"/>
</dbReference>
<feature type="domain" description="J" evidence="1">
    <location>
        <begin position="46"/>
        <end position="128"/>
    </location>
</feature>
<dbReference type="InterPro" id="IPR036869">
    <property type="entry name" value="J_dom_sf"/>
</dbReference>
<dbReference type="Pfam" id="PF00226">
    <property type="entry name" value="DnaJ"/>
    <property type="match status" value="1"/>
</dbReference>
<accession>A0A8X7TCG3</accession>
<dbReference type="SUPFAM" id="SSF46565">
    <property type="entry name" value="Chaperone J-domain"/>
    <property type="match status" value="1"/>
</dbReference>
<organism evidence="2 4">
    <name type="scientific">Candida parapsilosis</name>
    <name type="common">Yeast</name>
    <dbReference type="NCBI Taxonomy" id="5480"/>
    <lineage>
        <taxon>Eukaryota</taxon>
        <taxon>Fungi</taxon>
        <taxon>Dikarya</taxon>
        <taxon>Ascomycota</taxon>
        <taxon>Saccharomycotina</taxon>
        <taxon>Pichiomycetes</taxon>
        <taxon>Debaryomycetaceae</taxon>
        <taxon>Candida/Lodderomyces clade</taxon>
        <taxon>Candida</taxon>
    </lineage>
</organism>
<evidence type="ECO:0000313" key="2">
    <source>
        <dbReference type="EMBL" id="KAF6057981.1"/>
    </source>
</evidence>
<evidence type="ECO:0000313" key="4">
    <source>
        <dbReference type="Proteomes" id="UP000590412"/>
    </source>
</evidence>
<evidence type="ECO:0000259" key="1">
    <source>
        <dbReference type="PROSITE" id="PS50076"/>
    </source>
</evidence>
<dbReference type="OrthoDB" id="445556at2759"/>
<dbReference type="Proteomes" id="UP000590412">
    <property type="component" value="Unassembled WGS sequence"/>
</dbReference>
<dbReference type="CDD" id="cd06257">
    <property type="entry name" value="DnaJ"/>
    <property type="match status" value="1"/>
</dbReference>
<dbReference type="PROSITE" id="PS00636">
    <property type="entry name" value="DNAJ_1"/>
    <property type="match status" value="1"/>
</dbReference>
<gene>
    <name evidence="3" type="ORF">FOB60_000806</name>
    <name evidence="2" type="ORF">FOB60_001443</name>
</gene>
<sequence>MLSIHKFRLISIPCTCRCTYATSSNDFIDHHKRFDLHDWPSSKNPTPYEVFGLSSKDIGMSRIELNKILKMRYVKLVKIYHPDTSLDLIDKYGEPLTNEQKRKRFDLIQESYDILRDARRRVAYNRFKTTSWEQQGPYKPGSEPFSKESFEAYRRANAHRARYDFTKDEAFWSAGTWNDYYQMKYQRPPPTREELEKNKYKILFGVLAVGALAFGLQIMNAIERTNQYLIETHQMNLKSMRDLNQSYEGDGSYSEADNVRKFLIGRRTTMQSKKDDFGNEEPSDNELLYKYARARVNKWDRKEQEWNQRRQSSSDLEYN</sequence>
<dbReference type="EMBL" id="JABWAB010000002">
    <property type="protein sequence ID" value="KAF6057981.1"/>
    <property type="molecule type" value="Genomic_DNA"/>
</dbReference>
<dbReference type="Gene3D" id="1.10.287.110">
    <property type="entry name" value="DnaJ domain"/>
    <property type="match status" value="1"/>
</dbReference>
<dbReference type="InterPro" id="IPR001623">
    <property type="entry name" value="DnaJ_domain"/>
</dbReference>
<dbReference type="InterPro" id="IPR018253">
    <property type="entry name" value="DnaJ_domain_CS"/>
</dbReference>
<dbReference type="AlphaFoldDB" id="A0A8X7TCG3"/>
<protein>
    <submittedName>
        <fullName evidence="2">DnaJ domain family protein</fullName>
    </submittedName>
</protein>
<reference evidence="2" key="1">
    <citation type="submission" date="2020-03" db="EMBL/GenBank/DDBJ databases">
        <title>FDA dAtabase for Regulatory Grade micrObial Sequences (FDA-ARGOS): Supporting development and validation of Infectious Disease Dx tests.</title>
        <authorList>
            <person name="Campos J."/>
            <person name="Goldberg B."/>
            <person name="Tallon L."/>
            <person name="Sadzewicz L."/>
            <person name="Vavikolanu K."/>
            <person name="Mehta A."/>
            <person name="Aluvathingal J."/>
            <person name="Nadendla S."/>
            <person name="Nandy P."/>
            <person name="Geyer C."/>
            <person name="Yan Y."/>
            <person name="Sichtig H."/>
        </authorList>
    </citation>
    <scope>NUCLEOTIDE SEQUENCE [LARGE SCALE GENOMIC DNA]</scope>
    <source>
        <strain evidence="2">FDAARGOS_652</strain>
    </source>
</reference>
<name>A0A8X7TCG3_CANPA</name>
<comment type="caution">
    <text evidence="2">The sequence shown here is derived from an EMBL/GenBank/DDBJ whole genome shotgun (WGS) entry which is preliminary data.</text>
</comment>
<proteinExistence type="predicted"/>
<evidence type="ECO:0000313" key="3">
    <source>
        <dbReference type="EMBL" id="KAF6059224.1"/>
    </source>
</evidence>